<dbReference type="RefSeq" id="YP_010087303.1">
    <property type="nucleotide sequence ID" value="NC_055531.1"/>
</dbReference>
<dbReference type="InterPro" id="IPR023330">
    <property type="entry name" value="Rhabdovirus_ncapsid_N"/>
</dbReference>
<dbReference type="InterPro" id="IPR000448">
    <property type="entry name" value="Rhabdo_ncapsid"/>
</dbReference>
<reference evidence="15 16" key="1">
    <citation type="journal article" date="2015" name="PLoS Pathog.">
        <title>Evolution of genome size and complexity in the rhabdoviridae.</title>
        <authorList>
            <person name="Walker P.J."/>
            <person name="Firth C."/>
            <person name="Widen S.G."/>
            <person name="Blasdell K.R."/>
            <person name="Guzman H."/>
            <person name="Wood T.G."/>
            <person name="Paradkar P.N."/>
            <person name="Holmes E.C."/>
            <person name="Tesh R.B."/>
            <person name="Vasilakis N."/>
        </authorList>
    </citation>
    <scope>NUCLEOTIDE SEQUENCE [LARGE SCALE GENOMIC DNA]</scope>
    <source>
        <strain evidence="15">TB4-1054</strain>
    </source>
</reference>
<dbReference type="GO" id="GO:1990904">
    <property type="term" value="C:ribonucleoprotein complex"/>
    <property type="evidence" value="ECO:0007669"/>
    <property type="project" value="UniProtKB-KW"/>
</dbReference>
<dbReference type="GO" id="GO:0019013">
    <property type="term" value="C:viral nucleocapsid"/>
    <property type="evidence" value="ECO:0007669"/>
    <property type="project" value="UniProtKB-KW"/>
</dbReference>
<evidence type="ECO:0000256" key="11">
    <source>
        <dbReference type="ARBA" id="ARBA00033344"/>
    </source>
</evidence>
<evidence type="ECO:0000256" key="13">
    <source>
        <dbReference type="SAM" id="MobiDB-lite"/>
    </source>
</evidence>
<dbReference type="GO" id="GO:0019029">
    <property type="term" value="C:helical viral capsid"/>
    <property type="evidence" value="ECO:0007669"/>
    <property type="project" value="UniProtKB-KW"/>
</dbReference>
<dbReference type="Gene3D" id="1.10.3570.10">
    <property type="entry name" value="Rhabdovirus nucleocapsid protein like domain"/>
    <property type="match status" value="1"/>
</dbReference>
<protein>
    <recommendedName>
        <fullName evidence="3">Nucleoprotein</fullName>
    </recommendedName>
    <alternativeName>
        <fullName evidence="11">Nucleocapsid protein</fullName>
    </alternativeName>
</protein>
<accession>A0A0D3R210</accession>
<keyword evidence="7" id="KW-0694">RNA-binding</keyword>
<dbReference type="Gene3D" id="1.10.3610.10">
    <property type="entry name" value="Nucleoprotein"/>
    <property type="match status" value="1"/>
</dbReference>
<evidence type="ECO:0000256" key="3">
    <source>
        <dbReference type="ARBA" id="ARBA00014389"/>
    </source>
</evidence>
<evidence type="ECO:0000256" key="8">
    <source>
        <dbReference type="ARBA" id="ARBA00023086"/>
    </source>
</evidence>
<dbReference type="InterPro" id="IPR023331">
    <property type="entry name" value="Rhabdovirus_ncapsid_C"/>
</dbReference>
<dbReference type="GO" id="GO:0030430">
    <property type="term" value="C:host cell cytoplasm"/>
    <property type="evidence" value="ECO:0007669"/>
    <property type="project" value="UniProtKB-SubCell"/>
</dbReference>
<keyword evidence="4" id="KW-1139">Helical capsid protein</keyword>
<sequence>MAAAILPVSRNMPVRERTVAGSVTAPPVQYPSTWFQAHAGQKVSITIYQNTNARQAFSRITQLRNNGQWDDKLIATFMKGVLDENAEWFQSPPLIEDWIVNEAVIGRVDDVVAPTALAQWEEVERPQNMDPVPNEEGELGTRRSFFLALITIYRQVLTRTINVDYGQEVSRRIIDNFKEQPLGMSQDDINEIQGYESKERLTTNYVKILCILDMFFNKFQTHDKSTIRIATLPTRYRGCAAFTSYGELAIRLGIEPIKLPSLILTVAVAKDFDKINVNGEQAEQLDGYFPYQLELGLVKKSAYSAGNCPSLYLWMHTIGTMLHQQRSYRANVPKNVPDQMGTINSAIAVAMQFVAGGEFSMQFVGDARVQEAMREMQTAEAELNELRMAQAREMRAAARGDEDEEGSEDGLDDENDGEGDDELPAEIEQNPEYLNRVNRIRELQENLQQYNATVQQHTNAVEKAALRALAYLQENGGIADKDKRDLGIRFRRFADEAEGRVGKLLASLFPAPR</sequence>
<dbReference type="Pfam" id="PF00945">
    <property type="entry name" value="Rhabdo_ncap"/>
    <property type="match status" value="1"/>
</dbReference>
<feature type="region of interest" description="Disordered" evidence="13">
    <location>
        <begin position="393"/>
        <end position="431"/>
    </location>
</feature>
<dbReference type="InterPro" id="IPR035961">
    <property type="entry name" value="Rhabdovirus_nucleoprotein-like"/>
</dbReference>
<dbReference type="KEGG" id="vg:65102577"/>
<evidence type="ECO:0000313" key="16">
    <source>
        <dbReference type="Proteomes" id="UP000169518"/>
    </source>
</evidence>
<evidence type="ECO:0000256" key="10">
    <source>
        <dbReference type="ARBA" id="ARBA00023274"/>
    </source>
</evidence>
<evidence type="ECO:0000259" key="14">
    <source>
        <dbReference type="Pfam" id="PF00945"/>
    </source>
</evidence>
<evidence type="ECO:0000256" key="12">
    <source>
        <dbReference type="SAM" id="Coils"/>
    </source>
</evidence>
<dbReference type="GeneID" id="65102577"/>
<feature type="compositionally biased region" description="Acidic residues" evidence="13">
    <location>
        <begin position="401"/>
        <end position="425"/>
    </location>
</feature>
<keyword evidence="9" id="KW-1035">Host cytoplasm</keyword>
<feature type="coiled-coil region" evidence="12">
    <location>
        <begin position="433"/>
        <end position="467"/>
    </location>
</feature>
<dbReference type="Proteomes" id="UP000169518">
    <property type="component" value="Segment"/>
</dbReference>
<comment type="subcellular location">
    <subcellularLocation>
        <location evidence="1">Host cytoplasm</location>
    </subcellularLocation>
    <subcellularLocation>
        <location evidence="2">Virion</location>
    </subcellularLocation>
</comment>
<evidence type="ECO:0000256" key="9">
    <source>
        <dbReference type="ARBA" id="ARBA00023200"/>
    </source>
</evidence>
<evidence type="ECO:0000256" key="6">
    <source>
        <dbReference type="ARBA" id="ARBA00022844"/>
    </source>
</evidence>
<evidence type="ECO:0000256" key="5">
    <source>
        <dbReference type="ARBA" id="ARBA00022561"/>
    </source>
</evidence>
<keyword evidence="5" id="KW-0167">Capsid protein</keyword>
<evidence type="ECO:0000256" key="7">
    <source>
        <dbReference type="ARBA" id="ARBA00022884"/>
    </source>
</evidence>
<keyword evidence="10" id="KW-0687">Ribonucleoprotein</keyword>
<evidence type="ECO:0000256" key="1">
    <source>
        <dbReference type="ARBA" id="ARBA00004192"/>
    </source>
</evidence>
<proteinExistence type="predicted"/>
<dbReference type="GO" id="GO:0003723">
    <property type="term" value="F:RNA binding"/>
    <property type="evidence" value="ECO:0007669"/>
    <property type="project" value="UniProtKB-KW"/>
</dbReference>
<keyword evidence="8 15" id="KW-0543">Viral nucleoprotein</keyword>
<keyword evidence="6" id="KW-0946">Virion</keyword>
<keyword evidence="12" id="KW-0175">Coiled coil</keyword>
<organism evidence="15 16">
    <name type="scientific">Bahia Grande virus</name>
    <dbReference type="NCBI Taxonomy" id="932699"/>
    <lineage>
        <taxon>Viruses</taxon>
        <taxon>Riboviria</taxon>
        <taxon>Orthornavirae</taxon>
        <taxon>Negarnaviricota</taxon>
        <taxon>Haploviricotina</taxon>
        <taxon>Monjiviricetes</taxon>
        <taxon>Mononegavirales</taxon>
        <taxon>Rhabdoviridae</taxon>
        <taxon>Alpharhabdovirinae</taxon>
        <taxon>Barhavirus</taxon>
        <taxon>Barhavirus bahia</taxon>
    </lineage>
</organism>
<evidence type="ECO:0000313" key="15">
    <source>
        <dbReference type="EMBL" id="AJR28547.1"/>
    </source>
</evidence>
<evidence type="ECO:0000256" key="4">
    <source>
        <dbReference type="ARBA" id="ARBA00022497"/>
    </source>
</evidence>
<feature type="domain" description="Rhabdovirus nucleocapsid" evidence="14">
    <location>
        <begin position="23"/>
        <end position="377"/>
    </location>
</feature>
<dbReference type="EMBL" id="KM205018">
    <property type="protein sequence ID" value="AJR28547.1"/>
    <property type="molecule type" value="Viral_cRNA"/>
</dbReference>
<dbReference type="SUPFAM" id="SSF140809">
    <property type="entry name" value="Rhabdovirus nucleoprotein-like"/>
    <property type="match status" value="1"/>
</dbReference>
<evidence type="ECO:0000256" key="2">
    <source>
        <dbReference type="ARBA" id="ARBA00004328"/>
    </source>
</evidence>
<keyword evidence="16" id="KW-1185">Reference proteome</keyword>
<name>A0A0D3R210_9RHAB</name>